<evidence type="ECO:0000256" key="1">
    <source>
        <dbReference type="ARBA" id="ARBA00001633"/>
    </source>
</evidence>
<evidence type="ECO:0000256" key="7">
    <source>
        <dbReference type="ARBA" id="ARBA00023141"/>
    </source>
</evidence>
<dbReference type="Proteomes" id="UP000184342">
    <property type="component" value="Unassembled WGS sequence"/>
</dbReference>
<evidence type="ECO:0000256" key="5">
    <source>
        <dbReference type="ARBA" id="ARBA00022793"/>
    </source>
</evidence>
<dbReference type="InterPro" id="IPR001468">
    <property type="entry name" value="Indole-3-GlycerolPSynthase_CS"/>
</dbReference>
<keyword evidence="7 9" id="KW-0057">Aromatic amino acid biosynthesis</keyword>
<comment type="catalytic activity">
    <reaction evidence="1 9">
        <text>1-(2-carboxyphenylamino)-1-deoxy-D-ribulose 5-phosphate + H(+) = (1S,2R)-1-C-(indol-3-yl)glycerol 3-phosphate + CO2 + H2O</text>
        <dbReference type="Rhea" id="RHEA:23476"/>
        <dbReference type="ChEBI" id="CHEBI:15377"/>
        <dbReference type="ChEBI" id="CHEBI:15378"/>
        <dbReference type="ChEBI" id="CHEBI:16526"/>
        <dbReference type="ChEBI" id="CHEBI:58613"/>
        <dbReference type="ChEBI" id="CHEBI:58866"/>
        <dbReference type="EC" id="4.1.1.48"/>
    </reaction>
</comment>
<dbReference type="CDD" id="cd00331">
    <property type="entry name" value="IGPS"/>
    <property type="match status" value="1"/>
</dbReference>
<dbReference type="GO" id="GO:0004640">
    <property type="term" value="F:phosphoribosylanthranilate isomerase activity"/>
    <property type="evidence" value="ECO:0007669"/>
    <property type="project" value="TreeGrafter"/>
</dbReference>
<dbReference type="RefSeq" id="WP_178138572.1">
    <property type="nucleotide sequence ID" value="NZ_FQYT01000018.1"/>
</dbReference>
<dbReference type="InterPro" id="IPR013798">
    <property type="entry name" value="Indole-3-glycerol_P_synth_dom"/>
</dbReference>
<dbReference type="InterPro" id="IPR011060">
    <property type="entry name" value="RibuloseP-bd_barrel"/>
</dbReference>
<dbReference type="HAMAP" id="MF_00134_A">
    <property type="entry name" value="IGPS_A"/>
    <property type="match status" value="1"/>
</dbReference>
<dbReference type="SUPFAM" id="SSF51366">
    <property type="entry name" value="Ribulose-phoshate binding barrel"/>
    <property type="match status" value="1"/>
</dbReference>
<dbReference type="Gene3D" id="3.20.20.70">
    <property type="entry name" value="Aldolase class I"/>
    <property type="match status" value="1"/>
</dbReference>
<evidence type="ECO:0000256" key="6">
    <source>
        <dbReference type="ARBA" id="ARBA00022822"/>
    </source>
</evidence>
<evidence type="ECO:0000256" key="8">
    <source>
        <dbReference type="ARBA" id="ARBA00023239"/>
    </source>
</evidence>
<evidence type="ECO:0000256" key="2">
    <source>
        <dbReference type="ARBA" id="ARBA00004696"/>
    </source>
</evidence>
<protein>
    <recommendedName>
        <fullName evidence="9">Indole-3-glycerol phosphate synthase</fullName>
        <shortName evidence="9">IGPS</shortName>
        <ecNumber evidence="9">4.1.1.48</ecNumber>
    </recommendedName>
</protein>
<dbReference type="NCBIfam" id="NF001377">
    <property type="entry name" value="PRK00278.2-4"/>
    <property type="match status" value="1"/>
</dbReference>
<dbReference type="InterPro" id="IPR013785">
    <property type="entry name" value="Aldolase_TIM"/>
</dbReference>
<reference evidence="11 12" key="1">
    <citation type="submission" date="2016-11" db="EMBL/GenBank/DDBJ databases">
        <authorList>
            <person name="Jaros S."/>
            <person name="Januszkiewicz K."/>
            <person name="Wedrychowicz H."/>
        </authorList>
    </citation>
    <scope>NUCLEOTIDE SEQUENCE [LARGE SCALE GENOMIC DNA]</scope>
    <source>
        <strain evidence="11 12">DSM 15970</strain>
    </source>
</reference>
<dbReference type="EC" id="4.1.1.48" evidence="9"/>
<evidence type="ECO:0000256" key="9">
    <source>
        <dbReference type="HAMAP-Rule" id="MF_00134"/>
    </source>
</evidence>
<keyword evidence="5 9" id="KW-0210">Decarboxylase</keyword>
<keyword evidence="4 9" id="KW-0028">Amino-acid biosynthesis</keyword>
<organism evidence="11 12">
    <name type="scientific">Parasporobacterium paucivorans DSM 15970</name>
    <dbReference type="NCBI Taxonomy" id="1122934"/>
    <lineage>
        <taxon>Bacteria</taxon>
        <taxon>Bacillati</taxon>
        <taxon>Bacillota</taxon>
        <taxon>Clostridia</taxon>
        <taxon>Lachnospirales</taxon>
        <taxon>Lachnospiraceae</taxon>
        <taxon>Parasporobacterium</taxon>
    </lineage>
</organism>
<dbReference type="FunFam" id="3.20.20.70:FF:000024">
    <property type="entry name" value="Indole-3-glycerol phosphate synthase"/>
    <property type="match status" value="1"/>
</dbReference>
<dbReference type="AlphaFoldDB" id="A0A1M6IG72"/>
<dbReference type="GO" id="GO:0004425">
    <property type="term" value="F:indole-3-glycerol-phosphate synthase activity"/>
    <property type="evidence" value="ECO:0007669"/>
    <property type="project" value="UniProtKB-UniRule"/>
</dbReference>
<evidence type="ECO:0000313" key="11">
    <source>
        <dbReference type="EMBL" id="SHJ33438.1"/>
    </source>
</evidence>
<dbReference type="Pfam" id="PF00218">
    <property type="entry name" value="IGPS"/>
    <property type="match status" value="1"/>
</dbReference>
<feature type="domain" description="Indole-3-glycerol phosphate synthase" evidence="10">
    <location>
        <begin position="3"/>
        <end position="256"/>
    </location>
</feature>
<comment type="similarity">
    <text evidence="3 9">Belongs to the TrpC family.</text>
</comment>
<gene>
    <name evidence="9" type="primary">trpC</name>
    <name evidence="11" type="ORF">SAMN02745691_01764</name>
</gene>
<dbReference type="EMBL" id="FQYT01000018">
    <property type="protein sequence ID" value="SHJ33438.1"/>
    <property type="molecule type" value="Genomic_DNA"/>
</dbReference>
<evidence type="ECO:0000256" key="4">
    <source>
        <dbReference type="ARBA" id="ARBA00022605"/>
    </source>
</evidence>
<dbReference type="InterPro" id="IPR045186">
    <property type="entry name" value="Indole-3-glycerol_P_synth"/>
</dbReference>
<keyword evidence="12" id="KW-1185">Reference proteome</keyword>
<accession>A0A1M6IG72</accession>
<dbReference type="STRING" id="1122934.SAMN02745691_01764"/>
<dbReference type="HAMAP" id="MF_00134_B">
    <property type="entry name" value="IGPS_B"/>
    <property type="match status" value="1"/>
</dbReference>
<dbReference type="UniPathway" id="UPA00035">
    <property type="reaction ID" value="UER00043"/>
</dbReference>
<evidence type="ECO:0000313" key="12">
    <source>
        <dbReference type="Proteomes" id="UP000184342"/>
    </source>
</evidence>
<dbReference type="PROSITE" id="PS00614">
    <property type="entry name" value="IGPS"/>
    <property type="match status" value="1"/>
</dbReference>
<dbReference type="PANTHER" id="PTHR22854">
    <property type="entry name" value="TRYPTOPHAN BIOSYNTHESIS PROTEIN"/>
    <property type="match status" value="1"/>
</dbReference>
<dbReference type="PANTHER" id="PTHR22854:SF2">
    <property type="entry name" value="INDOLE-3-GLYCEROL-PHOSPHATE SYNTHASE"/>
    <property type="match status" value="1"/>
</dbReference>
<evidence type="ECO:0000256" key="3">
    <source>
        <dbReference type="ARBA" id="ARBA00008737"/>
    </source>
</evidence>
<proteinExistence type="inferred from homology"/>
<keyword evidence="8 9" id="KW-0456">Lyase</keyword>
<keyword evidence="6 9" id="KW-0822">Tryptophan biosynthesis</keyword>
<sequence length="258" mass="29407">MILDEINDKTKERVAGLKETYPLERLMEEVEKLPRDRKFPFEEALKNKEISFICEVKKASPSKGLIASEFPYLDIAKEYEKAGAAAISVLTEPYFFQGKDRYLEEIKKAVSIPVLRKDFVVDEYMIYEAKKMGADIILLICAILTDKQLREYMELADSLGMSVLVEAHDEDEVQRALDAGARIIGVNNRDLRDFTVDINNSVRLHRMVPDPVLFVAESGIQTKEDVQMLKKEGIHGVLIGETLMRKPDKIKALEELRG</sequence>
<name>A0A1M6IG72_9FIRM</name>
<comment type="pathway">
    <text evidence="2 9">Amino-acid biosynthesis; L-tryptophan biosynthesis; L-tryptophan from chorismate: step 4/5.</text>
</comment>
<evidence type="ECO:0000259" key="10">
    <source>
        <dbReference type="Pfam" id="PF00218"/>
    </source>
</evidence>
<dbReference type="GO" id="GO:0000162">
    <property type="term" value="P:L-tryptophan biosynthetic process"/>
    <property type="evidence" value="ECO:0007669"/>
    <property type="project" value="UniProtKB-UniRule"/>
</dbReference>